<accession>A0AAE4SB75</accession>
<name>A0AAE4SB75_9EURY</name>
<dbReference type="AlphaFoldDB" id="A0AAE4SB75"/>
<gene>
    <name evidence="1" type="ORF">McpCs1_08850</name>
</gene>
<evidence type="ECO:0000313" key="2">
    <source>
        <dbReference type="Proteomes" id="UP001283212"/>
    </source>
</evidence>
<evidence type="ECO:0000313" key="1">
    <source>
        <dbReference type="EMBL" id="MDV0443507.1"/>
    </source>
</evidence>
<protein>
    <submittedName>
        <fullName evidence="1">Uncharacterized protein</fullName>
    </submittedName>
</protein>
<comment type="caution">
    <text evidence="1">The sequence shown here is derived from an EMBL/GenBank/DDBJ whole genome shotgun (WGS) entry which is preliminary data.</text>
</comment>
<reference evidence="1 2" key="1">
    <citation type="submission" date="2023-06" db="EMBL/GenBank/DDBJ databases">
        <title>Genome sequence of Methancorpusculaceae sp. Cs1.</title>
        <authorList>
            <person name="Protasov E."/>
            <person name="Platt K."/>
            <person name="Poehlein A."/>
            <person name="Daniel R."/>
            <person name="Brune A."/>
        </authorList>
    </citation>
    <scope>NUCLEOTIDE SEQUENCE [LARGE SCALE GENOMIC DNA]</scope>
    <source>
        <strain evidence="1 2">Cs1</strain>
    </source>
</reference>
<proteinExistence type="predicted"/>
<sequence>MDSTTLSGSSLHKVCSRKEIVRYEVRHARKGAVSEKEAISRMSPESQMIHASMKWSEIGFIPSFKNTDAVLLKASRRTYEFCKQSR</sequence>
<keyword evidence="2" id="KW-1185">Reference proteome</keyword>
<organism evidence="1 2">
    <name type="scientific">Methanorbis rubei</name>
    <dbReference type="NCBI Taxonomy" id="3028300"/>
    <lineage>
        <taxon>Archaea</taxon>
        <taxon>Methanobacteriati</taxon>
        <taxon>Methanobacteriota</taxon>
        <taxon>Stenosarchaea group</taxon>
        <taxon>Methanomicrobia</taxon>
        <taxon>Methanomicrobiales</taxon>
        <taxon>Methanocorpusculaceae</taxon>
        <taxon>Methanorbis</taxon>
    </lineage>
</organism>
<dbReference type="Proteomes" id="UP001283212">
    <property type="component" value="Unassembled WGS sequence"/>
</dbReference>
<dbReference type="EMBL" id="JAWDKB010000003">
    <property type="protein sequence ID" value="MDV0443507.1"/>
    <property type="molecule type" value="Genomic_DNA"/>
</dbReference>